<name>A0A2P5W365_GOSBA</name>
<dbReference type="OrthoDB" id="10320299at2759"/>
<dbReference type="Proteomes" id="UP000239757">
    <property type="component" value="Unassembled WGS sequence"/>
</dbReference>
<proteinExistence type="predicted"/>
<sequence>MLANRSKDSLPSTVSSSQSAFIAGRSITDYELLAQELVRHTEEQLLTLLSCQDQSSNALIRSIRGLLQWNWEVRIMYTYKAIELLMLQPIRQLTSPSDFMFTTIDQMRYCRFFRIMWKVWLFQALL</sequence>
<organism evidence="1 2">
    <name type="scientific">Gossypium barbadense</name>
    <name type="common">Sea Island cotton</name>
    <name type="synonym">Hibiscus barbadensis</name>
    <dbReference type="NCBI Taxonomy" id="3634"/>
    <lineage>
        <taxon>Eukaryota</taxon>
        <taxon>Viridiplantae</taxon>
        <taxon>Streptophyta</taxon>
        <taxon>Embryophyta</taxon>
        <taxon>Tracheophyta</taxon>
        <taxon>Spermatophyta</taxon>
        <taxon>Magnoliopsida</taxon>
        <taxon>eudicotyledons</taxon>
        <taxon>Gunneridae</taxon>
        <taxon>Pentapetalae</taxon>
        <taxon>rosids</taxon>
        <taxon>malvids</taxon>
        <taxon>Malvales</taxon>
        <taxon>Malvaceae</taxon>
        <taxon>Malvoideae</taxon>
        <taxon>Gossypium</taxon>
    </lineage>
</organism>
<evidence type="ECO:0000313" key="2">
    <source>
        <dbReference type="Proteomes" id="UP000239757"/>
    </source>
</evidence>
<protein>
    <submittedName>
        <fullName evidence="1">Uncharacterized protein</fullName>
    </submittedName>
</protein>
<reference evidence="1 2" key="1">
    <citation type="submission" date="2015-01" db="EMBL/GenBank/DDBJ databases">
        <title>Genome of allotetraploid Gossypium barbadense reveals genomic plasticity and fiber elongation in cotton evolution.</title>
        <authorList>
            <person name="Chen X."/>
            <person name="Liu X."/>
            <person name="Zhao B."/>
            <person name="Zheng H."/>
            <person name="Hu Y."/>
            <person name="Lu G."/>
            <person name="Yang C."/>
            <person name="Chen J."/>
            <person name="Shan C."/>
            <person name="Zhang L."/>
            <person name="Zhou Y."/>
            <person name="Wang L."/>
            <person name="Guo W."/>
            <person name="Bai Y."/>
            <person name="Ruan J."/>
            <person name="Shangguan X."/>
            <person name="Mao Y."/>
            <person name="Jiang J."/>
            <person name="Zhu Y."/>
            <person name="Lei J."/>
            <person name="Kang H."/>
            <person name="Chen S."/>
            <person name="He X."/>
            <person name="Wang R."/>
            <person name="Wang Y."/>
            <person name="Chen J."/>
            <person name="Wang L."/>
            <person name="Yu S."/>
            <person name="Wang B."/>
            <person name="Wei J."/>
            <person name="Song S."/>
            <person name="Lu X."/>
            <person name="Gao Z."/>
            <person name="Gu W."/>
            <person name="Deng X."/>
            <person name="Ma D."/>
            <person name="Wang S."/>
            <person name="Liang W."/>
            <person name="Fang L."/>
            <person name="Cai C."/>
            <person name="Zhu X."/>
            <person name="Zhou B."/>
            <person name="Zhang Y."/>
            <person name="Chen Z."/>
            <person name="Xu S."/>
            <person name="Zhu R."/>
            <person name="Wang S."/>
            <person name="Zhang T."/>
            <person name="Zhao G."/>
        </authorList>
    </citation>
    <scope>NUCLEOTIDE SEQUENCE [LARGE SCALE GENOMIC DNA]</scope>
    <source>
        <strain evidence="2">cv. Xinhai21</strain>
        <tissue evidence="1">Leaf</tissue>
    </source>
</reference>
<accession>A0A2P5W365</accession>
<evidence type="ECO:0000313" key="1">
    <source>
        <dbReference type="EMBL" id="PPR85550.1"/>
    </source>
</evidence>
<gene>
    <name evidence="1" type="ORF">GOBAR_AA35142</name>
</gene>
<dbReference type="AlphaFoldDB" id="A0A2P5W365"/>
<dbReference type="EMBL" id="KZ669356">
    <property type="protein sequence ID" value="PPR85550.1"/>
    <property type="molecule type" value="Genomic_DNA"/>
</dbReference>